<evidence type="ECO:0000313" key="1">
    <source>
        <dbReference type="EMBL" id="AYQ57592.1"/>
    </source>
</evidence>
<proteinExistence type="predicted"/>
<evidence type="ECO:0000313" key="4">
    <source>
        <dbReference type="Proteomes" id="UP000643672"/>
    </source>
</evidence>
<protein>
    <submittedName>
        <fullName evidence="1">Uncharacterized protein</fullName>
    </submittedName>
</protein>
<evidence type="ECO:0000313" key="3">
    <source>
        <dbReference type="Proteomes" id="UP000278334"/>
    </source>
</evidence>
<dbReference type="RefSeq" id="WP_158009540.1">
    <property type="nucleotide sequence ID" value="NZ_CAESAQ020000060.1"/>
</dbReference>
<reference evidence="1 3" key="1">
    <citation type="submission" date="2017-11" db="EMBL/GenBank/DDBJ databases">
        <title>Genome sequence of the bacterial symbiont EPR9N from a vent mussel Bathymodiolus thermophilus.</title>
        <authorList>
            <person name="Won Y.-J."/>
        </authorList>
    </citation>
    <scope>NUCLEOTIDE SEQUENCE [LARGE SCALE GENOMIC DNA]</scope>
    <source>
        <strain evidence="1 3">EPR9N</strain>
    </source>
</reference>
<gene>
    <name evidence="1" type="ORF">MS2017_1929</name>
    <name evidence="2" type="ORF">THERMOS_1220</name>
</gene>
<organism evidence="1 3">
    <name type="scientific">Bathymodiolus thermophilus thioautotrophic gill symbiont</name>
    <dbReference type="NCBI Taxonomy" id="2360"/>
    <lineage>
        <taxon>Bacteria</taxon>
        <taxon>Pseudomonadati</taxon>
        <taxon>Pseudomonadota</taxon>
        <taxon>Gammaproteobacteria</taxon>
        <taxon>sulfur-oxidizing symbionts</taxon>
    </lineage>
</organism>
<reference evidence="2 4" key="2">
    <citation type="submission" date="2020-05" db="EMBL/GenBank/DDBJ databases">
        <authorList>
            <person name="Petersen J."/>
            <person name="Sayavedra L."/>
        </authorList>
    </citation>
    <scope>NUCLEOTIDE SEQUENCE [LARGE SCALE GENOMIC DNA]</scope>
    <source>
        <strain evidence="2">B thermophilus SOXS</strain>
    </source>
</reference>
<evidence type="ECO:0000313" key="2">
    <source>
        <dbReference type="EMBL" id="CAB5500499.1"/>
    </source>
</evidence>
<name>A0A3G3IQ40_9GAMM</name>
<dbReference type="Proteomes" id="UP000278334">
    <property type="component" value="Chromosome"/>
</dbReference>
<keyword evidence="4" id="KW-1185">Reference proteome</keyword>
<dbReference type="EMBL" id="CAESAQ020000060">
    <property type="protein sequence ID" value="CAB5500499.1"/>
    <property type="molecule type" value="Genomic_DNA"/>
</dbReference>
<dbReference type="Proteomes" id="UP000643672">
    <property type="component" value="Unassembled WGS sequence"/>
</dbReference>
<dbReference type="EMBL" id="CP024634">
    <property type="protein sequence ID" value="AYQ57592.1"/>
    <property type="molecule type" value="Genomic_DNA"/>
</dbReference>
<dbReference type="KEGG" id="bthg:MS2017_1929"/>
<accession>A0A3G3IQ40</accession>
<dbReference type="AlphaFoldDB" id="A0A3G3IQ40"/>
<sequence>MLQATRDIRKSVDFFQTDRVINIIEGNLPYRYFINKRDELKQDADACIYETCA</sequence>